<dbReference type="Gene3D" id="3.40.50.10260">
    <property type="entry name" value="YjeF N-terminal domain"/>
    <property type="match status" value="1"/>
</dbReference>
<evidence type="ECO:0000256" key="5">
    <source>
        <dbReference type="SAM" id="MobiDB-lite"/>
    </source>
</evidence>
<dbReference type="InterPro" id="IPR019050">
    <property type="entry name" value="FDF_dom"/>
</dbReference>
<evidence type="ECO:0000313" key="8">
    <source>
        <dbReference type="EMBL" id="KAL2049412.1"/>
    </source>
</evidence>
<comment type="caution">
    <text evidence="8">The sequence shown here is derived from an EMBL/GenBank/DDBJ whole genome shotgun (WGS) entry which is preliminary data.</text>
</comment>
<organism evidence="8 9">
    <name type="scientific">Lepraria finkii</name>
    <dbReference type="NCBI Taxonomy" id="1340010"/>
    <lineage>
        <taxon>Eukaryota</taxon>
        <taxon>Fungi</taxon>
        <taxon>Dikarya</taxon>
        <taxon>Ascomycota</taxon>
        <taxon>Pezizomycotina</taxon>
        <taxon>Lecanoromycetes</taxon>
        <taxon>OSLEUM clade</taxon>
        <taxon>Lecanoromycetidae</taxon>
        <taxon>Lecanorales</taxon>
        <taxon>Lecanorineae</taxon>
        <taxon>Stereocaulaceae</taxon>
        <taxon>Lepraria</taxon>
    </lineage>
</organism>
<feature type="compositionally biased region" description="Polar residues" evidence="5">
    <location>
        <begin position="20"/>
        <end position="31"/>
    </location>
</feature>
<feature type="compositionally biased region" description="Polar residues" evidence="5">
    <location>
        <begin position="379"/>
        <end position="390"/>
    </location>
</feature>
<name>A0ABR4AWV1_9LECA</name>
<evidence type="ECO:0000259" key="7">
    <source>
        <dbReference type="PROSITE" id="PS51512"/>
    </source>
</evidence>
<feature type="region of interest" description="Disordered" evidence="5">
    <location>
        <begin position="363"/>
        <end position="397"/>
    </location>
</feature>
<dbReference type="Proteomes" id="UP001590951">
    <property type="component" value="Unassembled WGS sequence"/>
</dbReference>
<evidence type="ECO:0000256" key="1">
    <source>
        <dbReference type="ARBA" id="ARBA00004201"/>
    </source>
</evidence>
<dbReference type="Pfam" id="PF03853">
    <property type="entry name" value="YjeF_N"/>
    <property type="match status" value="1"/>
</dbReference>
<evidence type="ECO:0000256" key="3">
    <source>
        <dbReference type="ARBA" id="ARBA00015797"/>
    </source>
</evidence>
<feature type="domain" description="YjeF N-terminal" evidence="6">
    <location>
        <begin position="413"/>
        <end position="646"/>
    </location>
</feature>
<feature type="compositionally biased region" description="Basic and acidic residues" evidence="5">
    <location>
        <begin position="94"/>
        <end position="105"/>
    </location>
</feature>
<evidence type="ECO:0000259" key="6">
    <source>
        <dbReference type="PROSITE" id="PS51385"/>
    </source>
</evidence>
<dbReference type="InterPro" id="IPR025762">
    <property type="entry name" value="DFDF"/>
</dbReference>
<dbReference type="PROSITE" id="PS51385">
    <property type="entry name" value="YJEF_N"/>
    <property type="match status" value="1"/>
</dbReference>
<reference evidence="8 9" key="1">
    <citation type="submission" date="2024-09" db="EMBL/GenBank/DDBJ databases">
        <title>Rethinking Asexuality: The Enigmatic Case of Functional Sexual Genes in Lepraria (Stereocaulaceae).</title>
        <authorList>
            <person name="Doellman M."/>
            <person name="Sun Y."/>
            <person name="Barcenas-Pena A."/>
            <person name="Lumbsch H.T."/>
            <person name="Grewe F."/>
        </authorList>
    </citation>
    <scope>NUCLEOTIDE SEQUENCE [LARGE SCALE GENOMIC DNA]</scope>
    <source>
        <strain evidence="8 9">Grewe 0041</strain>
    </source>
</reference>
<evidence type="ECO:0000256" key="4">
    <source>
        <dbReference type="ARBA" id="ARBA00022490"/>
    </source>
</evidence>
<feature type="compositionally biased region" description="Polar residues" evidence="5">
    <location>
        <begin position="71"/>
        <end position="81"/>
    </location>
</feature>
<evidence type="ECO:0000313" key="9">
    <source>
        <dbReference type="Proteomes" id="UP001590951"/>
    </source>
</evidence>
<dbReference type="SUPFAM" id="SSF64153">
    <property type="entry name" value="YjeF N-terminal domain-like"/>
    <property type="match status" value="1"/>
</dbReference>
<dbReference type="EMBL" id="JBHFEH010000064">
    <property type="protein sequence ID" value="KAL2049412.1"/>
    <property type="molecule type" value="Genomic_DNA"/>
</dbReference>
<feature type="region of interest" description="Disordered" evidence="5">
    <location>
        <begin position="1"/>
        <end position="239"/>
    </location>
</feature>
<protein>
    <recommendedName>
        <fullName evidence="3">Enhancer of mRNA-decapping protein 3</fullName>
    </recommendedName>
</protein>
<evidence type="ECO:0000256" key="2">
    <source>
        <dbReference type="ARBA" id="ARBA00006610"/>
    </source>
</evidence>
<feature type="compositionally biased region" description="Basic and acidic residues" evidence="5">
    <location>
        <begin position="1"/>
        <end position="10"/>
    </location>
</feature>
<sequence length="685" mass="75168">MSYERQDAQHVGRPLGSQLHGATSSPPQATLHSELAPGASLHQQFKMPTQPAIPATTGKGGNVHKFGLGMSQENITPSATLSGPFDDLSLNGETHGEGLDGETLKTPRQQSTELLKEQEMPSGQATQNSKRRARKSNRKGTAATKTKTLPEPHPPATPQAAQKRRNRPQKGWRQTPLLSEPAMNDEPPPPLHQATMTPNSALKPASARYAKKTPDPSKWHRRRYREEEDQNGWATGEVSDIQDMGDFDFEENLSKFDKRKVFDQIRHDDTTADEDRLVSFNKLPAPKPGTAGGKNLHNTENVLDSPLPKVVEHSSDSELKISETRMSRTSTKRGPSRKGSALVTDNHHGSGSTFVADAVGMARQRSAHSRAASPRIKTDSSTTFPKSSANAPIPSFGLTSTDRSCPYLSPLQMLELEQLATSELGLTEDMMTENAARSIAETAYNLSTTADEEHPGRWSTPLVVILAGNHKTGSRAIAAARHLRNHGARVILCILGLEREDNLLDSVRRQLKIFRNCGGQVIKQDRLMRRIRRLQAPTDLIVDALLGMHIAFDDLRTDDQASYFQLILWANGSDAATLSLDIPSGIDASTGMLTTHDSQPLHLHATHILSLGAPKTGLLIALERVEGVDSLGLYVADIGISPAAWKKFGTRRRYGLEFGGEWVATAEYESREMKPKEYGINIKWL</sequence>
<dbReference type="SMART" id="SM01199">
    <property type="entry name" value="FDF"/>
    <property type="match status" value="1"/>
</dbReference>
<comment type="similarity">
    <text evidence="2">Belongs to the EDC3 family.</text>
</comment>
<feature type="compositionally biased region" description="Basic and acidic residues" evidence="5">
    <location>
        <begin position="310"/>
        <end position="326"/>
    </location>
</feature>
<proteinExistence type="inferred from homology"/>
<comment type="subcellular location">
    <subcellularLocation>
        <location evidence="1">Cytoplasm</location>
        <location evidence="1">P-body</location>
    </subcellularLocation>
</comment>
<dbReference type="InterPro" id="IPR004443">
    <property type="entry name" value="YjeF_N_dom"/>
</dbReference>
<dbReference type="PANTHER" id="PTHR13612">
    <property type="entry name" value="ENHANCER OF MRNA-DECAPPING PROTEIN 3"/>
    <property type="match status" value="1"/>
</dbReference>
<feature type="compositionally biased region" description="Basic residues" evidence="5">
    <location>
        <begin position="129"/>
        <end position="138"/>
    </location>
</feature>
<keyword evidence="4" id="KW-0963">Cytoplasm</keyword>
<feature type="region of interest" description="Disordered" evidence="5">
    <location>
        <begin position="277"/>
        <end position="349"/>
    </location>
</feature>
<gene>
    <name evidence="8" type="ORF">ABVK25_010316</name>
</gene>
<dbReference type="PANTHER" id="PTHR13612:SF0">
    <property type="entry name" value="ENHANCER OF MRNA-DECAPPING PROTEIN 3"/>
    <property type="match status" value="1"/>
</dbReference>
<dbReference type="Pfam" id="PF09532">
    <property type="entry name" value="FDF"/>
    <property type="match status" value="1"/>
</dbReference>
<feature type="domain" description="DFDF" evidence="7">
    <location>
        <begin position="235"/>
        <end position="271"/>
    </location>
</feature>
<dbReference type="PROSITE" id="PS51512">
    <property type="entry name" value="DFDF"/>
    <property type="match status" value="1"/>
</dbReference>
<dbReference type="InterPro" id="IPR036652">
    <property type="entry name" value="YjeF_N_dom_sf"/>
</dbReference>
<accession>A0ABR4AWV1</accession>
<keyword evidence="9" id="KW-1185">Reference proteome</keyword>